<dbReference type="Gene3D" id="3.90.1150.10">
    <property type="entry name" value="Aspartate Aminotransferase, domain 1"/>
    <property type="match status" value="1"/>
</dbReference>
<comment type="caution">
    <text evidence="3">The sequence shown here is derived from an EMBL/GenBank/DDBJ whole genome shotgun (WGS) entry which is preliminary data.</text>
</comment>
<sequence>MSHGDGVYLFDTNGKAYLDGCGGAAVSNLGHSHPRVKQAIRDQLESIPYAHTGFFTTESSEHLADRLVELAPNPLKHVYFVSGGSEAVEAALKMARQYFVEQGKTQKTQFIARRQSYHGNTLGALAVGGNEWRREPLGLCSRLVIISPPAMPIVTNWIRKLRWNIAESGE</sequence>
<dbReference type="GO" id="GO:0004015">
    <property type="term" value="F:adenosylmethionine-8-amino-7-oxononanoate transaminase activity"/>
    <property type="evidence" value="ECO:0007669"/>
    <property type="project" value="UniProtKB-EC"/>
</dbReference>
<keyword evidence="4" id="KW-1185">Reference proteome</keyword>
<dbReference type="STRING" id="990268.JCM19235_6134"/>
<dbReference type="PANTHER" id="PTHR43094">
    <property type="entry name" value="AMINOTRANSFERASE"/>
    <property type="match status" value="1"/>
</dbReference>
<dbReference type="InterPro" id="IPR015421">
    <property type="entry name" value="PyrdxlP-dep_Trfase_major"/>
</dbReference>
<dbReference type="GO" id="GO:0005829">
    <property type="term" value="C:cytosol"/>
    <property type="evidence" value="ECO:0007669"/>
    <property type="project" value="TreeGrafter"/>
</dbReference>
<keyword evidence="3" id="KW-0808">Transferase</keyword>
<evidence type="ECO:0000313" key="3">
    <source>
        <dbReference type="EMBL" id="GAL17581.1"/>
    </source>
</evidence>
<keyword evidence="3" id="KW-0032">Aminotransferase</keyword>
<organism evidence="3 4">
    <name type="scientific">Vibrio maritimus</name>
    <dbReference type="NCBI Taxonomy" id="990268"/>
    <lineage>
        <taxon>Bacteria</taxon>
        <taxon>Pseudomonadati</taxon>
        <taxon>Pseudomonadota</taxon>
        <taxon>Gammaproteobacteria</taxon>
        <taxon>Vibrionales</taxon>
        <taxon>Vibrionaceae</taxon>
        <taxon>Vibrio</taxon>
    </lineage>
</organism>
<accession>A0A090RQP2</accession>
<dbReference type="InterPro" id="IPR015424">
    <property type="entry name" value="PyrdxlP-dep_Trfase"/>
</dbReference>
<evidence type="ECO:0000256" key="2">
    <source>
        <dbReference type="ARBA" id="ARBA00022898"/>
    </source>
</evidence>
<dbReference type="EMBL" id="BBMR01000002">
    <property type="protein sequence ID" value="GAL17581.1"/>
    <property type="molecule type" value="Genomic_DNA"/>
</dbReference>
<dbReference type="Pfam" id="PF00202">
    <property type="entry name" value="Aminotran_3"/>
    <property type="match status" value="1"/>
</dbReference>
<proteinExistence type="inferred from homology"/>
<reference evidence="3 4" key="2">
    <citation type="submission" date="2014-09" db="EMBL/GenBank/DDBJ databases">
        <authorList>
            <consortium name="NBRP consortium"/>
            <person name="Sawabe T."/>
            <person name="Meirelles P."/>
            <person name="Nakanishi M."/>
            <person name="Sayaka M."/>
            <person name="Hattori M."/>
            <person name="Ohkuma M."/>
        </authorList>
    </citation>
    <scope>NUCLEOTIDE SEQUENCE [LARGE SCALE GENOMIC DNA]</scope>
    <source>
        <strain evidence="4">JCM19235</strain>
    </source>
</reference>
<dbReference type="GO" id="GO:0030170">
    <property type="term" value="F:pyridoxal phosphate binding"/>
    <property type="evidence" value="ECO:0007669"/>
    <property type="project" value="InterPro"/>
</dbReference>
<reference evidence="3 4" key="1">
    <citation type="submission" date="2014-09" db="EMBL/GenBank/DDBJ databases">
        <title>Vibrio maritimus JCM 19235. (C45) whole genome shotgun sequence.</title>
        <authorList>
            <person name="Sawabe T."/>
            <person name="Meirelles P."/>
            <person name="Nakanishi M."/>
            <person name="Sayaka M."/>
            <person name="Hattori M."/>
            <person name="Ohkuma M."/>
        </authorList>
    </citation>
    <scope>NUCLEOTIDE SEQUENCE [LARGE SCALE GENOMIC DNA]</scope>
    <source>
        <strain evidence="4">JCM19235</strain>
    </source>
</reference>
<dbReference type="EC" id="2.6.1.62" evidence="3"/>
<dbReference type="InterPro" id="IPR005814">
    <property type="entry name" value="Aminotrans_3"/>
</dbReference>
<protein>
    <submittedName>
        <fullName evidence="3">Adenosylmethionine-8-amino-7-oxononanoate aminotransferase</fullName>
        <ecNumber evidence="3">2.6.1.62</ecNumber>
    </submittedName>
</protein>
<dbReference type="SUPFAM" id="SSF53383">
    <property type="entry name" value="PLP-dependent transferases"/>
    <property type="match status" value="1"/>
</dbReference>
<dbReference type="AlphaFoldDB" id="A0A090RQP2"/>
<name>A0A090RQP2_9VIBR</name>
<comment type="similarity">
    <text evidence="1">Belongs to the class-III pyridoxal-phosphate-dependent aminotransferase family.</text>
</comment>
<evidence type="ECO:0000313" key="4">
    <source>
        <dbReference type="Proteomes" id="UP000029228"/>
    </source>
</evidence>
<dbReference type="Proteomes" id="UP000029228">
    <property type="component" value="Unassembled WGS sequence"/>
</dbReference>
<gene>
    <name evidence="3" type="ORF">JCM19235_6134</name>
</gene>
<keyword evidence="2" id="KW-0663">Pyridoxal phosphate</keyword>
<dbReference type="Gene3D" id="3.40.640.10">
    <property type="entry name" value="Type I PLP-dependent aspartate aminotransferase-like (Major domain)"/>
    <property type="match status" value="1"/>
</dbReference>
<evidence type="ECO:0000256" key="1">
    <source>
        <dbReference type="ARBA" id="ARBA00008954"/>
    </source>
</evidence>
<dbReference type="InterPro" id="IPR015422">
    <property type="entry name" value="PyrdxlP-dep_Trfase_small"/>
</dbReference>
<dbReference type="PANTHER" id="PTHR43094:SF1">
    <property type="entry name" value="AMINOTRANSFERASE CLASS-III"/>
    <property type="match status" value="1"/>
</dbReference>